<dbReference type="RefSeq" id="WP_230338249.1">
    <property type="nucleotide sequence ID" value="NZ_CP069798.1"/>
</dbReference>
<name>A0A892ZGT6_9NEIS</name>
<dbReference type="InterPro" id="IPR036188">
    <property type="entry name" value="FAD/NAD-bd_sf"/>
</dbReference>
<dbReference type="Gene3D" id="3.50.50.60">
    <property type="entry name" value="FAD/NAD(P)-binding domain"/>
    <property type="match status" value="1"/>
</dbReference>
<dbReference type="KEGG" id="ptes:JQU52_09445"/>
<evidence type="ECO:0000313" key="3">
    <source>
        <dbReference type="Proteomes" id="UP000653156"/>
    </source>
</evidence>
<dbReference type="EMBL" id="CP069798">
    <property type="protein sequence ID" value="QRQ80956.1"/>
    <property type="molecule type" value="Genomic_DNA"/>
</dbReference>
<dbReference type="InterPro" id="IPR002937">
    <property type="entry name" value="Amino_oxidase"/>
</dbReference>
<keyword evidence="3" id="KW-1185">Reference proteome</keyword>
<feature type="domain" description="Amine oxidase" evidence="1">
    <location>
        <begin position="21"/>
        <end position="438"/>
    </location>
</feature>
<evidence type="ECO:0000313" key="2">
    <source>
        <dbReference type="EMBL" id="QRQ80956.1"/>
    </source>
</evidence>
<dbReference type="AlphaFoldDB" id="A0A892ZGT6"/>
<dbReference type="InterPro" id="IPR050464">
    <property type="entry name" value="Zeta_carotene_desat/Oxidored"/>
</dbReference>
<dbReference type="PANTHER" id="PTHR42923">
    <property type="entry name" value="PROTOPORPHYRINOGEN OXIDASE"/>
    <property type="match status" value="1"/>
</dbReference>
<gene>
    <name evidence="2" type="ORF">JQU52_09445</name>
</gene>
<sequence length="452" mass="48996">MSIHPLPAGQPKVAVIGGGWAGLAAAEALAGQAEVTLFEAGKTLGGRARTVAADSNGFDFLDNGQHLLVGAYRQCLALLARAGVAEADAFVRLPLTWHMADGVQFQAARLPSPWHLLLGVLGGKGAAWGEKTALLRQMRALQQWHRRQQQGGADVDVAQWLRQHGVSQKWQQQFWQPLVWGSLNTDLGQASTARLANVLADGVWRERAHSDMLIATGDLQQSWVAPVAAWVQKQGVAVHTGTRIGTLRLAGESDQIWVDEHPFARVIVAVAPYHVGALLPPQTPPEFQAALNALCYRAITTVYLRYPQALPLPHAIIGLANGTAQWLIARGALGGNAQEVAAVVSLSDQYGTLSNEEWIARVHQDLLRLYPHLPPPVAGRTITEKRATIESRPDMTPIPQAWLRSQGVYLAGDYIHPRYPATLEAAVQSGQMAAAALLADWQQRPVAEIKRL</sequence>
<organism evidence="2 3">
    <name type="scientific">Paralysiella testudinis</name>
    <dbReference type="NCBI Taxonomy" id="2809020"/>
    <lineage>
        <taxon>Bacteria</taxon>
        <taxon>Pseudomonadati</taxon>
        <taxon>Pseudomonadota</taxon>
        <taxon>Betaproteobacteria</taxon>
        <taxon>Neisseriales</taxon>
        <taxon>Neisseriaceae</taxon>
        <taxon>Paralysiella</taxon>
    </lineage>
</organism>
<accession>A0A892ZGT6</accession>
<proteinExistence type="predicted"/>
<dbReference type="Proteomes" id="UP000653156">
    <property type="component" value="Chromosome"/>
</dbReference>
<dbReference type="InterPro" id="IPR017830">
    <property type="entry name" value="SQase_HpnE"/>
</dbReference>
<dbReference type="SUPFAM" id="SSF51905">
    <property type="entry name" value="FAD/NAD(P)-binding domain"/>
    <property type="match status" value="1"/>
</dbReference>
<evidence type="ECO:0000259" key="1">
    <source>
        <dbReference type="Pfam" id="PF01593"/>
    </source>
</evidence>
<dbReference type="Pfam" id="PF01593">
    <property type="entry name" value="Amino_oxidase"/>
    <property type="match status" value="1"/>
</dbReference>
<dbReference type="NCBIfam" id="TIGR03467">
    <property type="entry name" value="HpnE"/>
    <property type="match status" value="1"/>
</dbReference>
<reference evidence="2" key="1">
    <citation type="submission" date="2021-02" db="EMBL/GenBank/DDBJ databases">
        <title>Neisseriaceae sp. 26B isolated from the cloaca of a Common Toad-headed Turtle (Mesoclemmys nasuta).</title>
        <authorList>
            <person name="Spergser J."/>
            <person name="Busse H.-J."/>
        </authorList>
    </citation>
    <scope>NUCLEOTIDE SEQUENCE</scope>
    <source>
        <strain evidence="2">26B</strain>
    </source>
</reference>
<protein>
    <submittedName>
        <fullName evidence="2">FAD-dependent oxidoreductase</fullName>
    </submittedName>
</protein>
<dbReference type="GO" id="GO:0016491">
    <property type="term" value="F:oxidoreductase activity"/>
    <property type="evidence" value="ECO:0007669"/>
    <property type="project" value="InterPro"/>
</dbReference>
<dbReference type="PANTHER" id="PTHR42923:SF47">
    <property type="entry name" value="BLR3003 PROTEIN"/>
    <property type="match status" value="1"/>
</dbReference>